<dbReference type="SUPFAM" id="SSF53474">
    <property type="entry name" value="alpha/beta-Hydrolases"/>
    <property type="match status" value="1"/>
</dbReference>
<feature type="domain" description="Peptidase S9 prolyl oligopeptidase catalytic" evidence="1">
    <location>
        <begin position="11"/>
        <end position="64"/>
    </location>
</feature>
<dbReference type="EMBL" id="AP006840">
    <property type="protein sequence ID" value="BAD39304.1"/>
    <property type="molecule type" value="Genomic_DNA"/>
</dbReference>
<organism evidence="2 3">
    <name type="scientific">Symbiobacterium thermophilum (strain DSM 24528 / JCM 14929 / IAM 14863 / T)</name>
    <dbReference type="NCBI Taxonomy" id="292459"/>
    <lineage>
        <taxon>Bacteria</taxon>
        <taxon>Bacillati</taxon>
        <taxon>Bacillota</taxon>
        <taxon>Clostridia</taxon>
        <taxon>Eubacteriales</taxon>
        <taxon>Symbiobacteriaceae</taxon>
        <taxon>Symbiobacterium</taxon>
    </lineage>
</organism>
<dbReference type="eggNOG" id="COG1506">
    <property type="taxonomic scope" value="Bacteria"/>
</dbReference>
<dbReference type="Proteomes" id="UP000000417">
    <property type="component" value="Chromosome"/>
</dbReference>
<name>Q67SN9_SYMTH</name>
<dbReference type="AlphaFoldDB" id="Q67SN9"/>
<dbReference type="HOGENOM" id="CLU_2720844_0_0_9"/>
<proteinExistence type="predicted"/>
<dbReference type="InterPro" id="IPR001375">
    <property type="entry name" value="Peptidase_S9_cat"/>
</dbReference>
<sequence>MVEDPWSPEGVQALWKISPIAYVKNVKTPISLMHSEFDYRCPIEQAEQFYMAIKFYKKAPTELVATRAPTTT</sequence>
<dbReference type="Gene3D" id="3.40.50.1820">
    <property type="entry name" value="alpha/beta hydrolase"/>
    <property type="match status" value="1"/>
</dbReference>
<reference evidence="2 3" key="1">
    <citation type="journal article" date="2004" name="Nucleic Acids Res.">
        <title>Genome sequence of Symbiobacterium thermophilum, an uncultivable bacterium that depends on microbial commensalism.</title>
        <authorList>
            <person name="Ueda K."/>
            <person name="Yamashita A."/>
            <person name="Ishikawa J."/>
            <person name="Shimada M."/>
            <person name="Watsuji T."/>
            <person name="Morimura K."/>
            <person name="Ikeda H."/>
            <person name="Hattori M."/>
            <person name="Beppu T."/>
        </authorList>
    </citation>
    <scope>NUCLEOTIDE SEQUENCE [LARGE SCALE GENOMIC DNA]</scope>
    <source>
        <strain evidence="3">T / IAM 14863</strain>
    </source>
</reference>
<dbReference type="STRING" id="292459.STH319"/>
<accession>Q67SN9</accession>
<dbReference type="Pfam" id="PF00326">
    <property type="entry name" value="Peptidase_S9"/>
    <property type="match status" value="1"/>
</dbReference>
<evidence type="ECO:0000259" key="1">
    <source>
        <dbReference type="Pfam" id="PF00326"/>
    </source>
</evidence>
<protein>
    <recommendedName>
        <fullName evidence="1">Peptidase S9 prolyl oligopeptidase catalytic domain-containing protein</fullName>
    </recommendedName>
</protein>
<evidence type="ECO:0000313" key="2">
    <source>
        <dbReference type="EMBL" id="BAD39304.1"/>
    </source>
</evidence>
<gene>
    <name evidence="2" type="ordered locus">STH319</name>
</gene>
<dbReference type="KEGG" id="sth:STH319"/>
<keyword evidence="3" id="KW-1185">Reference proteome</keyword>
<dbReference type="GO" id="GO:0006508">
    <property type="term" value="P:proteolysis"/>
    <property type="evidence" value="ECO:0007669"/>
    <property type="project" value="InterPro"/>
</dbReference>
<evidence type="ECO:0000313" key="3">
    <source>
        <dbReference type="Proteomes" id="UP000000417"/>
    </source>
</evidence>
<dbReference type="InterPro" id="IPR029058">
    <property type="entry name" value="AB_hydrolase_fold"/>
</dbReference>
<dbReference type="GO" id="GO:0008236">
    <property type="term" value="F:serine-type peptidase activity"/>
    <property type="evidence" value="ECO:0007669"/>
    <property type="project" value="InterPro"/>
</dbReference>